<protein>
    <submittedName>
        <fullName evidence="1">Uncharacterized protein</fullName>
    </submittedName>
</protein>
<name>A0ABN2PRY3_9ACTN</name>
<gene>
    <name evidence="1" type="ORF">GCM10009716_38870</name>
</gene>
<reference evidence="1 2" key="1">
    <citation type="journal article" date="2019" name="Int. J. Syst. Evol. Microbiol.">
        <title>The Global Catalogue of Microorganisms (GCM) 10K type strain sequencing project: providing services to taxonomists for standard genome sequencing and annotation.</title>
        <authorList>
            <consortium name="The Broad Institute Genomics Platform"/>
            <consortium name="The Broad Institute Genome Sequencing Center for Infectious Disease"/>
            <person name="Wu L."/>
            <person name="Ma J."/>
        </authorList>
    </citation>
    <scope>NUCLEOTIDE SEQUENCE [LARGE SCALE GENOMIC DNA]</scope>
    <source>
        <strain evidence="1 2">JCM 13581</strain>
    </source>
</reference>
<comment type="caution">
    <text evidence="1">The sequence shown here is derived from an EMBL/GenBank/DDBJ whole genome shotgun (WGS) entry which is preliminary data.</text>
</comment>
<dbReference type="EMBL" id="BAAAMJ010000046">
    <property type="protein sequence ID" value="GAA1927025.1"/>
    <property type="molecule type" value="Genomic_DNA"/>
</dbReference>
<organism evidence="1 2">
    <name type="scientific">Streptomyces sodiiphilus</name>
    <dbReference type="NCBI Taxonomy" id="226217"/>
    <lineage>
        <taxon>Bacteria</taxon>
        <taxon>Bacillati</taxon>
        <taxon>Actinomycetota</taxon>
        <taxon>Actinomycetes</taxon>
        <taxon>Kitasatosporales</taxon>
        <taxon>Streptomycetaceae</taxon>
        <taxon>Streptomyces</taxon>
    </lineage>
</organism>
<evidence type="ECO:0000313" key="1">
    <source>
        <dbReference type="EMBL" id="GAA1927025.1"/>
    </source>
</evidence>
<accession>A0ABN2PRY3</accession>
<evidence type="ECO:0000313" key="2">
    <source>
        <dbReference type="Proteomes" id="UP001501303"/>
    </source>
</evidence>
<sequence>MLAPGSRGGSTQHIRPGTDLSVPGLTCIAESGWRDLDPLLHANGTDGTRYEASPWANDLPLNRGTDWRALQRWLLGRYTLTDVLTDTPLPPGTDPASALDVIRRGREELARLLQPAAAAEAAGVA</sequence>
<dbReference type="Proteomes" id="UP001501303">
    <property type="component" value="Unassembled WGS sequence"/>
</dbReference>
<proteinExistence type="predicted"/>
<keyword evidence="2" id="KW-1185">Reference proteome</keyword>